<reference evidence="7" key="1">
    <citation type="submission" date="2016-10" db="EMBL/GenBank/DDBJ databases">
        <authorList>
            <person name="Varghese N."/>
            <person name="Submissions S."/>
        </authorList>
    </citation>
    <scope>NUCLEOTIDE SEQUENCE [LARGE SCALE GENOMIC DNA]</scope>
    <source>
        <strain evidence="7">DSM 22619</strain>
    </source>
</reference>
<dbReference type="Proteomes" id="UP000198528">
    <property type="component" value="Unassembled WGS sequence"/>
</dbReference>
<dbReference type="GO" id="GO:0005829">
    <property type="term" value="C:cytosol"/>
    <property type="evidence" value="ECO:0007669"/>
    <property type="project" value="TreeGrafter"/>
</dbReference>
<feature type="region of interest" description="Disordered" evidence="4">
    <location>
        <begin position="1"/>
        <end position="80"/>
    </location>
</feature>
<dbReference type="AlphaFoldDB" id="A0A1G6JEH3"/>
<dbReference type="InterPro" id="IPR029026">
    <property type="entry name" value="tRNA_m1G_MTases_N"/>
</dbReference>
<dbReference type="Gene3D" id="3.30.1330.30">
    <property type="match status" value="1"/>
</dbReference>
<evidence type="ECO:0000256" key="2">
    <source>
        <dbReference type="ARBA" id="ARBA00022603"/>
    </source>
</evidence>
<dbReference type="SUPFAM" id="SSF75217">
    <property type="entry name" value="alpha/beta knot"/>
    <property type="match status" value="1"/>
</dbReference>
<evidence type="ECO:0000259" key="5">
    <source>
        <dbReference type="SMART" id="SM00967"/>
    </source>
</evidence>
<evidence type="ECO:0000256" key="1">
    <source>
        <dbReference type="ARBA" id="ARBA00007228"/>
    </source>
</evidence>
<dbReference type="Gene3D" id="3.40.1280.10">
    <property type="match status" value="1"/>
</dbReference>
<dbReference type="GO" id="GO:0006396">
    <property type="term" value="P:RNA processing"/>
    <property type="evidence" value="ECO:0007669"/>
    <property type="project" value="InterPro"/>
</dbReference>
<dbReference type="InterPro" id="IPR029064">
    <property type="entry name" value="Ribosomal_eL30-like_sf"/>
</dbReference>
<dbReference type="InterPro" id="IPR001537">
    <property type="entry name" value="SpoU_MeTrfase"/>
</dbReference>
<gene>
    <name evidence="6" type="ORF">SAMN04487824_10475</name>
</gene>
<feature type="compositionally biased region" description="Low complexity" evidence="4">
    <location>
        <begin position="47"/>
        <end position="57"/>
    </location>
</feature>
<evidence type="ECO:0000256" key="3">
    <source>
        <dbReference type="ARBA" id="ARBA00022679"/>
    </source>
</evidence>
<dbReference type="InterPro" id="IPR004441">
    <property type="entry name" value="rRNA_MeTrfase_TrmH"/>
</dbReference>
<evidence type="ECO:0000256" key="4">
    <source>
        <dbReference type="SAM" id="MobiDB-lite"/>
    </source>
</evidence>
<accession>A0A1G6JEH3</accession>
<dbReference type="CDD" id="cd18103">
    <property type="entry name" value="SpoU-like_RlmB"/>
    <property type="match status" value="1"/>
</dbReference>
<dbReference type="InterPro" id="IPR013123">
    <property type="entry name" value="SpoU_subst-bd"/>
</dbReference>
<comment type="similarity">
    <text evidence="1">Belongs to the class IV-like SAM-binding methyltransferase superfamily. RNA methyltransferase TrmH family.</text>
</comment>
<keyword evidence="2 6" id="KW-0489">Methyltransferase</keyword>
<organism evidence="6 7">
    <name type="scientific">Parafannyhessea umbonata</name>
    <dbReference type="NCBI Taxonomy" id="604330"/>
    <lineage>
        <taxon>Bacteria</taxon>
        <taxon>Bacillati</taxon>
        <taxon>Actinomycetota</taxon>
        <taxon>Coriobacteriia</taxon>
        <taxon>Coriobacteriales</taxon>
        <taxon>Atopobiaceae</taxon>
        <taxon>Parafannyhessea</taxon>
    </lineage>
</organism>
<dbReference type="STRING" id="604330.SAMN04489857_1779"/>
<keyword evidence="3 6" id="KW-0808">Transferase</keyword>
<dbReference type="InterPro" id="IPR029028">
    <property type="entry name" value="Alpha/beta_knot_MTases"/>
</dbReference>
<feature type="compositionally biased region" description="Gly residues" evidence="4">
    <location>
        <begin position="12"/>
        <end position="23"/>
    </location>
</feature>
<sequence>MSKMQPRSAGRSGRGGARGAGGHGSERAAGGRGERRGPRGAAGGRGQATRGQGQRGPASRDNARKGGQRPKGQRPATDLIEGRRACAEALEGGLPLKRALVAMGGEQDQTLVSLVRRLEAAGVPVERVPKGRLDALSSHGAHQGIVVQTRPFAYAELSDVIANAGDGHALVVLLDHVTDEGNFGAIVRSAEVVGAAGVVIAKARAAGVGVGAYKTSAGAVLHVPIAQVSNLATAIDELKRAGFWVAGSTEHATQDVWSTPLEGRLCLVMGSEGSGISQLVRRKCDFECRLPQRGRVESLNVAQAATVMCYEWLRRESAAAAGVPAEGATPAGEL</sequence>
<dbReference type="GO" id="GO:0032259">
    <property type="term" value="P:methylation"/>
    <property type="evidence" value="ECO:0007669"/>
    <property type="project" value="UniProtKB-KW"/>
</dbReference>
<keyword evidence="7" id="KW-1185">Reference proteome</keyword>
<dbReference type="SMART" id="SM00967">
    <property type="entry name" value="SpoU_sub_bind"/>
    <property type="match status" value="1"/>
</dbReference>
<name>A0A1G6JEH3_9ACTN</name>
<dbReference type="PANTHER" id="PTHR46429">
    <property type="entry name" value="23S RRNA (GUANOSINE-2'-O-)-METHYLTRANSFERASE RLMB"/>
    <property type="match status" value="1"/>
</dbReference>
<feature type="compositionally biased region" description="Low complexity" evidence="4">
    <location>
        <begin position="1"/>
        <end position="11"/>
    </location>
</feature>
<feature type="domain" description="RNA 2-O ribose methyltransferase substrate binding" evidence="5">
    <location>
        <begin position="79"/>
        <end position="155"/>
    </location>
</feature>
<dbReference type="Pfam" id="PF08032">
    <property type="entry name" value="SpoU_sub_bind"/>
    <property type="match status" value="1"/>
</dbReference>
<dbReference type="GO" id="GO:0003723">
    <property type="term" value="F:RNA binding"/>
    <property type="evidence" value="ECO:0007669"/>
    <property type="project" value="InterPro"/>
</dbReference>
<dbReference type="NCBIfam" id="TIGR00186">
    <property type="entry name" value="rRNA_methyl_3"/>
    <property type="match status" value="1"/>
</dbReference>
<dbReference type="GO" id="GO:0008173">
    <property type="term" value="F:RNA methyltransferase activity"/>
    <property type="evidence" value="ECO:0007669"/>
    <property type="project" value="InterPro"/>
</dbReference>
<evidence type="ECO:0000313" key="7">
    <source>
        <dbReference type="Proteomes" id="UP000198528"/>
    </source>
</evidence>
<proteinExistence type="inferred from homology"/>
<dbReference type="PANTHER" id="PTHR46429:SF1">
    <property type="entry name" value="23S RRNA (GUANOSINE-2'-O-)-METHYLTRANSFERASE RLMB"/>
    <property type="match status" value="1"/>
</dbReference>
<dbReference type="EMBL" id="FMZL01000004">
    <property type="protein sequence ID" value="SDC16296.1"/>
    <property type="molecule type" value="Genomic_DNA"/>
</dbReference>
<dbReference type="Pfam" id="PF00588">
    <property type="entry name" value="SpoU_methylase"/>
    <property type="match status" value="1"/>
</dbReference>
<dbReference type="SUPFAM" id="SSF55315">
    <property type="entry name" value="L30e-like"/>
    <property type="match status" value="1"/>
</dbReference>
<protein>
    <submittedName>
        <fullName evidence="6">23S rRNA (Guanosine2251-2'-O)-methyltransferase</fullName>
    </submittedName>
</protein>
<evidence type="ECO:0000313" key="6">
    <source>
        <dbReference type="EMBL" id="SDC16296.1"/>
    </source>
</evidence>